<keyword evidence="3" id="KW-1185">Reference proteome</keyword>
<keyword evidence="1" id="KW-0812">Transmembrane</keyword>
<name>A0ABT7NQY9_9SPHI</name>
<reference evidence="2" key="1">
    <citation type="submission" date="2020-06" db="EMBL/GenBank/DDBJ databases">
        <authorList>
            <person name="Dong N."/>
        </authorList>
    </citation>
    <scope>NUCLEOTIDE SEQUENCE</scope>
    <source>
        <strain evidence="2">R1692</strain>
    </source>
</reference>
<feature type="transmembrane region" description="Helical" evidence="1">
    <location>
        <begin position="117"/>
        <end position="137"/>
    </location>
</feature>
<dbReference type="EMBL" id="JACAGK010000054">
    <property type="protein sequence ID" value="MDM1049679.1"/>
    <property type="molecule type" value="Genomic_DNA"/>
</dbReference>
<evidence type="ECO:0000313" key="3">
    <source>
        <dbReference type="Proteomes" id="UP001170954"/>
    </source>
</evidence>
<comment type="caution">
    <text evidence="2">The sequence shown here is derived from an EMBL/GenBank/DDBJ whole genome shotgun (WGS) entry which is preliminary data.</text>
</comment>
<gene>
    <name evidence="2" type="ORF">HX018_15685</name>
</gene>
<feature type="transmembrane region" description="Helical" evidence="1">
    <location>
        <begin position="166"/>
        <end position="190"/>
    </location>
</feature>
<accession>A0ABT7NQY9</accession>
<protein>
    <recommendedName>
        <fullName evidence="4">DoxX family protein</fullName>
    </recommendedName>
</protein>
<evidence type="ECO:0000313" key="2">
    <source>
        <dbReference type="EMBL" id="MDM1049679.1"/>
    </source>
</evidence>
<dbReference type="RefSeq" id="WP_149524772.1">
    <property type="nucleotide sequence ID" value="NZ_CP030848.1"/>
</dbReference>
<keyword evidence="1" id="KW-0472">Membrane</keyword>
<dbReference type="Proteomes" id="UP001170954">
    <property type="component" value="Unassembled WGS sequence"/>
</dbReference>
<proteinExistence type="predicted"/>
<feature type="transmembrane region" description="Helical" evidence="1">
    <location>
        <begin position="197"/>
        <end position="216"/>
    </location>
</feature>
<feature type="transmembrane region" description="Helical" evidence="1">
    <location>
        <begin position="269"/>
        <end position="291"/>
    </location>
</feature>
<keyword evidence="1" id="KW-1133">Transmembrane helix</keyword>
<feature type="transmembrane region" description="Helical" evidence="1">
    <location>
        <begin position="18"/>
        <end position="34"/>
    </location>
</feature>
<reference evidence="2" key="2">
    <citation type="journal article" date="2022" name="Sci. Total Environ.">
        <title>Prevalence, transmission, and molecular epidemiology of tet(X)-positive bacteria among humans, animals, and environmental niches in China: An epidemiological, and genomic-based study.</title>
        <authorList>
            <person name="Dong N."/>
            <person name="Zeng Y."/>
            <person name="Cai C."/>
            <person name="Sun C."/>
            <person name="Lu J."/>
            <person name="Liu C."/>
            <person name="Zhou H."/>
            <person name="Sun Q."/>
            <person name="Shu L."/>
            <person name="Wang H."/>
            <person name="Wang Y."/>
            <person name="Wang S."/>
            <person name="Wu C."/>
            <person name="Chan E.W."/>
            <person name="Chen G."/>
            <person name="Shen Z."/>
            <person name="Chen S."/>
            <person name="Zhang R."/>
        </authorList>
    </citation>
    <scope>NUCLEOTIDE SEQUENCE</scope>
    <source>
        <strain evidence="2">R1692</strain>
    </source>
</reference>
<organism evidence="2 3">
    <name type="scientific">Sphingobacterium hotanense</name>
    <dbReference type="NCBI Taxonomy" id="649196"/>
    <lineage>
        <taxon>Bacteria</taxon>
        <taxon>Pseudomonadati</taxon>
        <taxon>Bacteroidota</taxon>
        <taxon>Sphingobacteriia</taxon>
        <taxon>Sphingobacteriales</taxon>
        <taxon>Sphingobacteriaceae</taxon>
        <taxon>Sphingobacterium</taxon>
    </lineage>
</organism>
<sequence length="426" mass="49487">MNTDNDITATRMFPKQPIFFRFCFILFLLFILLFNNHTFLFLTPFVPLMGDAIIGFMKGMTAGWLDLNQTVPYYRNGSGDSTVHWLILLLILLLSIIACIVWSLVDRKNREYPKLYYWLTVLLRYYVGITMFNYGVIKLFQGQFPFPTLYKLTEPLYQYSPMGLAWAFYGASHPYNIMIGIAEMLGVLLLFRKTMTIGAIITLGVSINVMATNYFYDVPVKMLSTTLVLFSLYLLGPNISKFYKLLIQGKAISLSPPPSLQLNARWKRISLISIKVIMLLATVAPAVQSIIRADKFIKQFIQTESDLYGVYYLPLREYENRKKLRIPDDWHFLIFINEQSLIVRDAEMKSRTYQMTSDSLNKEIKIIGKAGEPTQHFRYEKREAGIMLRDIGSKDSISIYINKIDMENIDLKTRGFRWVSDMPYNR</sequence>
<evidence type="ECO:0008006" key="4">
    <source>
        <dbReference type="Google" id="ProtNLM"/>
    </source>
</evidence>
<feature type="transmembrane region" description="Helical" evidence="1">
    <location>
        <begin position="85"/>
        <end position="105"/>
    </location>
</feature>
<feature type="transmembrane region" description="Helical" evidence="1">
    <location>
        <begin position="222"/>
        <end position="240"/>
    </location>
</feature>
<evidence type="ECO:0000256" key="1">
    <source>
        <dbReference type="SAM" id="Phobius"/>
    </source>
</evidence>